<keyword evidence="4 12" id="KW-1003">Cell membrane</keyword>
<evidence type="ECO:0000256" key="4">
    <source>
        <dbReference type="ARBA" id="ARBA00022475"/>
    </source>
</evidence>
<reference evidence="14 15" key="1">
    <citation type="submission" date="2019-03" db="EMBL/GenBank/DDBJ databases">
        <title>Genomic Encyclopedia of Type Strains, Phase IV (KMG-IV): sequencing the most valuable type-strain genomes for metagenomic binning, comparative biology and taxonomic classification.</title>
        <authorList>
            <person name="Goeker M."/>
        </authorList>
    </citation>
    <scope>NUCLEOTIDE SEQUENCE [LARGE SCALE GENOMIC DNA]</scope>
    <source>
        <strain evidence="14 15">DSM 2132</strain>
    </source>
</reference>
<evidence type="ECO:0000256" key="1">
    <source>
        <dbReference type="ARBA" id="ARBA00006257"/>
    </source>
</evidence>
<proteinExistence type="inferred from homology"/>
<keyword evidence="14" id="KW-0966">Cell projection</keyword>
<comment type="function">
    <text evidence="12">Plays a role in the flagellum-specific transport system.</text>
</comment>
<dbReference type="InParanoid" id="A0A4V2SNU8"/>
<dbReference type="NCBIfam" id="TIGR01103">
    <property type="entry name" value="fliP"/>
    <property type="match status" value="1"/>
</dbReference>
<dbReference type="PROSITE" id="PS01061">
    <property type="entry name" value="FLIP_2"/>
    <property type="match status" value="1"/>
</dbReference>
<evidence type="ECO:0000256" key="5">
    <source>
        <dbReference type="ARBA" id="ARBA00022692"/>
    </source>
</evidence>
<dbReference type="Pfam" id="PF00813">
    <property type="entry name" value="FliP"/>
    <property type="match status" value="1"/>
</dbReference>
<feature type="transmembrane region" description="Helical" evidence="12">
    <location>
        <begin position="236"/>
        <end position="256"/>
    </location>
</feature>
<keyword evidence="10" id="KW-0975">Bacterial flagellum</keyword>
<feature type="transmembrane region" description="Helical" evidence="12">
    <location>
        <begin position="268"/>
        <end position="289"/>
    </location>
</feature>
<feature type="transmembrane region" description="Helical" evidence="12">
    <location>
        <begin position="135"/>
        <end position="154"/>
    </location>
</feature>
<dbReference type="InterPro" id="IPR005838">
    <property type="entry name" value="T3SS_IM_P"/>
</dbReference>
<dbReference type="AlphaFoldDB" id="A0A4V2SNU8"/>
<dbReference type="GO" id="GO:0005886">
    <property type="term" value="C:plasma membrane"/>
    <property type="evidence" value="ECO:0007669"/>
    <property type="project" value="UniProtKB-SubCell"/>
</dbReference>
<dbReference type="RefSeq" id="WP_132709042.1">
    <property type="nucleotide sequence ID" value="NZ_JACIGF010000009.1"/>
</dbReference>
<dbReference type="GO" id="GO:0009306">
    <property type="term" value="P:protein secretion"/>
    <property type="evidence" value="ECO:0007669"/>
    <property type="project" value="UniProtKB-UniRule"/>
</dbReference>
<feature type="transmembrane region" description="Helical" evidence="12">
    <location>
        <begin position="90"/>
        <end position="123"/>
    </location>
</feature>
<evidence type="ECO:0000256" key="7">
    <source>
        <dbReference type="ARBA" id="ARBA00022927"/>
    </source>
</evidence>
<evidence type="ECO:0000256" key="12">
    <source>
        <dbReference type="RuleBase" id="RU362069"/>
    </source>
</evidence>
<comment type="subcellular location">
    <subcellularLocation>
        <location evidence="12">Cell membrane</location>
        <topology evidence="12">Multi-pass membrane protein</topology>
    </subcellularLocation>
    <subcellularLocation>
        <location evidence="12">Bacterial flagellum basal body</location>
    </subcellularLocation>
</comment>
<dbReference type="PANTHER" id="PTHR30587:SF0">
    <property type="entry name" value="FLAGELLAR BIOSYNTHETIC PROTEIN FLIP"/>
    <property type="match status" value="1"/>
</dbReference>
<dbReference type="FunCoup" id="A0A4V2SNU8">
    <property type="interactions" value="83"/>
</dbReference>
<keyword evidence="9 12" id="KW-0472">Membrane</keyword>
<keyword evidence="14" id="KW-0969">Cilium</keyword>
<evidence type="ECO:0000256" key="8">
    <source>
        <dbReference type="ARBA" id="ARBA00022989"/>
    </source>
</evidence>
<dbReference type="PANTHER" id="PTHR30587">
    <property type="entry name" value="FLAGELLAR BIOSYNTHETIC PROTEIN FLIP"/>
    <property type="match status" value="1"/>
</dbReference>
<comment type="caution">
    <text evidence="14">The sequence shown here is derived from an EMBL/GenBank/DDBJ whole genome shotgun (WGS) entry which is preliminary data.</text>
</comment>
<organism evidence="14 15">
    <name type="scientific">Rhodothalassium salexigens DSM 2132</name>
    <dbReference type="NCBI Taxonomy" id="1188247"/>
    <lineage>
        <taxon>Bacteria</taxon>
        <taxon>Pseudomonadati</taxon>
        <taxon>Pseudomonadota</taxon>
        <taxon>Alphaproteobacteria</taxon>
        <taxon>Rhodothalassiales</taxon>
        <taxon>Rhodothalassiaceae</taxon>
        <taxon>Rhodothalassium</taxon>
    </lineage>
</organism>
<comment type="similarity">
    <text evidence="1 12">Belongs to the FliP/MopC/SpaP family.</text>
</comment>
<keyword evidence="14" id="KW-0282">Flagellum</keyword>
<keyword evidence="8 12" id="KW-1133">Transmembrane helix</keyword>
<feature type="region of interest" description="Disordered" evidence="13">
    <location>
        <begin position="1"/>
        <end position="35"/>
    </location>
</feature>
<accession>A0A4V2SNU8</accession>
<evidence type="ECO:0000256" key="10">
    <source>
        <dbReference type="ARBA" id="ARBA00023143"/>
    </source>
</evidence>
<keyword evidence="5 12" id="KW-0812">Transmembrane</keyword>
<protein>
    <recommendedName>
        <fullName evidence="2 12">Flagellar biosynthetic protein FliP</fullName>
    </recommendedName>
</protein>
<dbReference type="GO" id="GO:0009425">
    <property type="term" value="C:bacterial-type flagellum basal body"/>
    <property type="evidence" value="ECO:0007669"/>
    <property type="project" value="UniProtKB-SubCell"/>
</dbReference>
<keyword evidence="3 12" id="KW-0813">Transport</keyword>
<dbReference type="NCBIfam" id="NF009438">
    <property type="entry name" value="PRK12797.1"/>
    <property type="match status" value="1"/>
</dbReference>
<evidence type="ECO:0000256" key="13">
    <source>
        <dbReference type="SAM" id="MobiDB-lite"/>
    </source>
</evidence>
<keyword evidence="6 12" id="KW-1005">Bacterial flagellum biogenesis</keyword>
<evidence type="ECO:0000256" key="3">
    <source>
        <dbReference type="ARBA" id="ARBA00022448"/>
    </source>
</evidence>
<dbReference type="PRINTS" id="PR00951">
    <property type="entry name" value="FLGBIOSNFLIP"/>
</dbReference>
<feature type="transmembrane region" description="Helical" evidence="12">
    <location>
        <begin position="49"/>
        <end position="70"/>
    </location>
</feature>
<dbReference type="OrthoDB" id="9805111at2"/>
<sequence>MTATAAPAAEPHRPSGGNPGPVGPSRRQCASRPSGPSRLARIAQVGRRAAAALGVVAALALAAVVIFPGGVAAQEISVDLGAEGTLTGRVIQMLLLITVLSLAPSILLTMTSFTRIVVVLSILRNALGTRTTPPNVVMIALALFLTGYIMAPVFQQSYTDGIQPLVNEEIDTVDGLQRAVAPFRTFMLANVREADLELFVNMGDGPRPETPDDIAIQVLLPAFVISELRRAFEMAFLIYLPFIIIDLVVASVLMSMGMMMLPPVMISIPFKVIFFVLVDGWNMLSGSLVQSFNTV</sequence>
<evidence type="ECO:0000256" key="2">
    <source>
        <dbReference type="ARBA" id="ARBA00021714"/>
    </source>
</evidence>
<dbReference type="PRINTS" id="PR01302">
    <property type="entry name" value="TYPE3IMPPROT"/>
</dbReference>
<dbReference type="EMBL" id="SLXO01000009">
    <property type="protein sequence ID" value="TCP32556.1"/>
    <property type="molecule type" value="Genomic_DNA"/>
</dbReference>
<keyword evidence="15" id="KW-1185">Reference proteome</keyword>
<keyword evidence="7 12" id="KW-0653">Protein transport</keyword>
<evidence type="ECO:0000313" key="15">
    <source>
        <dbReference type="Proteomes" id="UP000295399"/>
    </source>
</evidence>
<dbReference type="GO" id="GO:0044781">
    <property type="term" value="P:bacterial-type flagellum organization"/>
    <property type="evidence" value="ECO:0007669"/>
    <property type="project" value="UniProtKB-UniRule"/>
</dbReference>
<dbReference type="InterPro" id="IPR005837">
    <property type="entry name" value="FliP"/>
</dbReference>
<name>A0A4V2SNU8_RHOSA</name>
<evidence type="ECO:0000256" key="9">
    <source>
        <dbReference type="ARBA" id="ARBA00023136"/>
    </source>
</evidence>
<keyword evidence="11 12" id="KW-1006">Bacterial flagellum protein export</keyword>
<evidence type="ECO:0000256" key="6">
    <source>
        <dbReference type="ARBA" id="ARBA00022795"/>
    </source>
</evidence>
<evidence type="ECO:0000313" key="14">
    <source>
        <dbReference type="EMBL" id="TCP32556.1"/>
    </source>
</evidence>
<dbReference type="Proteomes" id="UP000295399">
    <property type="component" value="Unassembled WGS sequence"/>
</dbReference>
<evidence type="ECO:0000256" key="11">
    <source>
        <dbReference type="ARBA" id="ARBA00023225"/>
    </source>
</evidence>
<gene>
    <name evidence="12" type="primary">fliP</name>
    <name evidence="14" type="ORF">EV659_10948</name>
</gene>